<dbReference type="SUPFAM" id="SSF57716">
    <property type="entry name" value="Glucocorticoid receptor-like (DNA-binding domain)"/>
    <property type="match status" value="1"/>
</dbReference>
<evidence type="ECO:0000256" key="6">
    <source>
        <dbReference type="ARBA" id="ARBA00023015"/>
    </source>
</evidence>
<dbReference type="EMBL" id="GIFK01002216">
    <property type="protein sequence ID" value="NBJ59919.1"/>
    <property type="molecule type" value="Transcribed_RNA"/>
</dbReference>
<dbReference type="AlphaFoldDB" id="A0A6B2E9E7"/>
<reference evidence="15" key="1">
    <citation type="submission" date="2019-10" db="EMBL/GenBank/DDBJ databases">
        <title>Short sand fly seasons in Tbilisi, Georgia, hinder development of host immunity to saliva of the visceral leishmaniasis vector Phlebotomus kandelakii.</title>
        <authorList>
            <person name="Oliveira F."/>
            <person name="Giorgobiani E."/>
            <person name="Guimaraes-Costa A.B."/>
            <person name="Abdeladhim M."/>
            <person name="Oristian J."/>
            <person name="Tskhvaradze L."/>
            <person name="Tsertsvadze N."/>
            <person name="Zakalashvili M."/>
            <person name="Valenzuela J.G."/>
            <person name="Kamhawi S."/>
        </authorList>
    </citation>
    <scope>NUCLEOTIDE SEQUENCE</scope>
    <source>
        <strain evidence="15">Wild-capture in Tbilisi</strain>
        <tissue evidence="15">Salivary glands</tissue>
    </source>
</reference>
<sequence>MRNCFVPFCDLQCKTMEKRMMFLPPKDEETFEKWKANLPKKRPFKRNDRVCERHFNPEDVIKTWEHVINGQVFHLERGKPRLRPSAVPCLNFPNDDEIRERKTRKRTSNEASPGKESKRQRREVEVLEEELSPVTRTMRMKQEDTEIILETIVQDEEQRKSVFASLFEEIYEIILPSLLWGIHRDPNHEFFAFTCFDGRRLCASKVVHVDSDLTMSVHVKGALVSSDQLDYSSINTDYLSAILSEIDDQIICQGDDEKCKVYPEENSDFCDNCYSGEVDN</sequence>
<evidence type="ECO:0000256" key="8">
    <source>
        <dbReference type="ARBA" id="ARBA00023125"/>
    </source>
</evidence>
<proteinExistence type="inferred from homology"/>
<evidence type="ECO:0000256" key="2">
    <source>
        <dbReference type="ARBA" id="ARBA00006177"/>
    </source>
</evidence>
<feature type="region of interest" description="Disordered" evidence="13">
    <location>
        <begin position="98"/>
        <end position="123"/>
    </location>
</feature>
<comment type="similarity">
    <text evidence="2">Belongs to the THAP1 family.</text>
</comment>
<evidence type="ECO:0000256" key="9">
    <source>
        <dbReference type="ARBA" id="ARBA00023163"/>
    </source>
</evidence>
<evidence type="ECO:0000256" key="1">
    <source>
        <dbReference type="ARBA" id="ARBA00004642"/>
    </source>
</evidence>
<evidence type="ECO:0000256" key="3">
    <source>
        <dbReference type="ARBA" id="ARBA00022723"/>
    </source>
</evidence>
<protein>
    <recommendedName>
        <fullName evidence="14">THAP-type domain-containing protein</fullName>
    </recommendedName>
</protein>
<dbReference type="InterPro" id="IPR026516">
    <property type="entry name" value="THAP1/10"/>
</dbReference>
<feature type="compositionally biased region" description="Basic and acidic residues" evidence="13">
    <location>
        <begin position="113"/>
        <end position="123"/>
    </location>
</feature>
<evidence type="ECO:0000256" key="12">
    <source>
        <dbReference type="PROSITE-ProRule" id="PRU00309"/>
    </source>
</evidence>
<keyword evidence="11" id="KW-0131">Cell cycle</keyword>
<keyword evidence="3" id="KW-0479">Metal-binding</keyword>
<comment type="subcellular location">
    <subcellularLocation>
        <location evidence="1">Nucleus</location>
        <location evidence="1">Nucleoplasm</location>
    </subcellularLocation>
</comment>
<dbReference type="Gene3D" id="6.20.210.20">
    <property type="entry name" value="THAP domain"/>
    <property type="match status" value="1"/>
</dbReference>
<keyword evidence="6" id="KW-0805">Transcription regulation</keyword>
<evidence type="ECO:0000259" key="14">
    <source>
        <dbReference type="PROSITE" id="PS50950"/>
    </source>
</evidence>
<keyword evidence="7" id="KW-0175">Coiled coil</keyword>
<name>A0A6B2E9E7_9DIPT</name>
<keyword evidence="9" id="KW-0804">Transcription</keyword>
<dbReference type="GO" id="GO:0008270">
    <property type="term" value="F:zinc ion binding"/>
    <property type="evidence" value="ECO:0007669"/>
    <property type="project" value="UniProtKB-KW"/>
</dbReference>
<dbReference type="InterPro" id="IPR038441">
    <property type="entry name" value="THAP_Znf_sf"/>
</dbReference>
<evidence type="ECO:0000256" key="11">
    <source>
        <dbReference type="ARBA" id="ARBA00023306"/>
    </source>
</evidence>
<organism evidence="15">
    <name type="scientific">Phlebotomus kandelakii</name>
    <dbReference type="NCBI Taxonomy" id="1109342"/>
    <lineage>
        <taxon>Eukaryota</taxon>
        <taxon>Metazoa</taxon>
        <taxon>Ecdysozoa</taxon>
        <taxon>Arthropoda</taxon>
        <taxon>Hexapoda</taxon>
        <taxon>Insecta</taxon>
        <taxon>Pterygota</taxon>
        <taxon>Neoptera</taxon>
        <taxon>Endopterygota</taxon>
        <taxon>Diptera</taxon>
        <taxon>Nematocera</taxon>
        <taxon>Psychodoidea</taxon>
        <taxon>Psychodidae</taxon>
        <taxon>Phlebotomus</taxon>
        <taxon>Larroussius</taxon>
    </lineage>
</organism>
<dbReference type="GO" id="GO:0005654">
    <property type="term" value="C:nucleoplasm"/>
    <property type="evidence" value="ECO:0007669"/>
    <property type="project" value="UniProtKB-SubCell"/>
</dbReference>
<feature type="domain" description="THAP-type" evidence="14">
    <location>
        <begin position="1"/>
        <end position="91"/>
    </location>
</feature>
<dbReference type="PANTHER" id="PTHR46600:SF1">
    <property type="entry name" value="THAP DOMAIN-CONTAINING PROTEIN 1"/>
    <property type="match status" value="1"/>
</dbReference>
<evidence type="ECO:0000256" key="5">
    <source>
        <dbReference type="ARBA" id="ARBA00022833"/>
    </source>
</evidence>
<accession>A0A6B2E9E7</accession>
<evidence type="ECO:0000256" key="10">
    <source>
        <dbReference type="ARBA" id="ARBA00023242"/>
    </source>
</evidence>
<dbReference type="InterPro" id="IPR006612">
    <property type="entry name" value="THAP_Znf"/>
</dbReference>
<dbReference type="GO" id="GO:0043565">
    <property type="term" value="F:sequence-specific DNA binding"/>
    <property type="evidence" value="ECO:0007669"/>
    <property type="project" value="InterPro"/>
</dbReference>
<dbReference type="PROSITE" id="PS50950">
    <property type="entry name" value="ZF_THAP"/>
    <property type="match status" value="1"/>
</dbReference>
<dbReference type="SMART" id="SM00980">
    <property type="entry name" value="THAP"/>
    <property type="match status" value="1"/>
</dbReference>
<keyword evidence="5" id="KW-0862">Zinc</keyword>
<keyword evidence="10" id="KW-0539">Nucleus</keyword>
<evidence type="ECO:0000256" key="13">
    <source>
        <dbReference type="SAM" id="MobiDB-lite"/>
    </source>
</evidence>
<dbReference type="PANTHER" id="PTHR46600">
    <property type="entry name" value="THAP DOMAIN-CONTAINING"/>
    <property type="match status" value="1"/>
</dbReference>
<keyword evidence="4 12" id="KW-0863">Zinc-finger</keyword>
<evidence type="ECO:0000256" key="4">
    <source>
        <dbReference type="ARBA" id="ARBA00022771"/>
    </source>
</evidence>
<dbReference type="Pfam" id="PF05485">
    <property type="entry name" value="THAP"/>
    <property type="match status" value="1"/>
</dbReference>
<keyword evidence="8 12" id="KW-0238">DNA-binding</keyword>
<evidence type="ECO:0000256" key="7">
    <source>
        <dbReference type="ARBA" id="ARBA00023054"/>
    </source>
</evidence>
<evidence type="ECO:0000313" key="15">
    <source>
        <dbReference type="EMBL" id="NBJ59919.1"/>
    </source>
</evidence>
<dbReference type="SMART" id="SM00692">
    <property type="entry name" value="DM3"/>
    <property type="match status" value="1"/>
</dbReference>